<name>A0A4Y1WZT4_9BACT</name>
<reference evidence="2" key="1">
    <citation type="submission" date="2019-06" db="EMBL/GenBank/DDBJ databases">
        <title>Alistipes onderdonkii subsp. vulgaris subsp. nov., Alistipes dispar sp. nov. and Alistipes communis sp. nov., isolated from human faeces, and creation of Alistipes onderdonkii subsp. onderdonkii subsp. nov.</title>
        <authorList>
            <person name="Sakamoto M."/>
            <person name="Ikeyama N."/>
            <person name="Ogata Y."/>
            <person name="Suda W."/>
            <person name="Iino T."/>
            <person name="Hattori M."/>
            <person name="Ohkuma M."/>
        </authorList>
    </citation>
    <scope>NUCLEOTIDE SEQUENCE [LARGE SCALE GENOMIC DNA]</scope>
    <source>
        <strain evidence="2">5CPEGH6</strain>
    </source>
</reference>
<dbReference type="KEGG" id="ada:A5CPEGH6_09130"/>
<proteinExistence type="predicted"/>
<evidence type="ECO:0008006" key="3">
    <source>
        <dbReference type="Google" id="ProtNLM"/>
    </source>
</evidence>
<protein>
    <recommendedName>
        <fullName evidence="3">Glycoside hydrolase family 5 domain-containing protein</fullName>
    </recommendedName>
</protein>
<dbReference type="EMBL" id="AP019736">
    <property type="protein sequence ID" value="BBL06275.1"/>
    <property type="molecule type" value="Genomic_DNA"/>
</dbReference>
<dbReference type="Gene3D" id="3.20.20.80">
    <property type="entry name" value="Glycosidases"/>
    <property type="match status" value="1"/>
</dbReference>
<evidence type="ECO:0000313" key="2">
    <source>
        <dbReference type="Proteomes" id="UP000319374"/>
    </source>
</evidence>
<organism evidence="1 2">
    <name type="scientific">Alistipes dispar</name>
    <dbReference type="NCBI Taxonomy" id="2585119"/>
    <lineage>
        <taxon>Bacteria</taxon>
        <taxon>Pseudomonadati</taxon>
        <taxon>Bacteroidota</taxon>
        <taxon>Bacteroidia</taxon>
        <taxon>Bacteroidales</taxon>
        <taxon>Rikenellaceae</taxon>
        <taxon>Alistipes</taxon>
    </lineage>
</organism>
<dbReference type="Proteomes" id="UP000319374">
    <property type="component" value="Chromosome"/>
</dbReference>
<sequence length="443" mass="49115">MGCGVQWDPYDVHGDGGRLSAADRIRLEKRLDYLSPRIIRVMVSIGSYLTDGRFDPASDMEDLHMILGYCTGRSIPVVFGDWGGGFVDVAAKTVDENRMEQSAKLVRYLLEDCGYTCIRYFNMVNEPNGSWSSTQGDCDLWVRAARAMHASLRRCGLGDRVTLVGPDAAVWTTAETHWVSRTADELGDAVGLYDIHTYPSKAEINAGEYGEMIAAYRAAAPAERRMIVGEIGIKFIDERDAAYAAENERRAARCPYASPADSQMSVFDHMYGTDMADAIMQTAANGYSGCIVWMLDDAMHVNEPGRLKIWGFWNILGEERYGASAERIRPWYYAVALLSRYFPAGSQILESTVRGVPGVRTMWGRSDGKPTLAIVNTSRDRAVELTLEGADSSLAGLDRYLYAEGGLKLDEERLLPVDERIALRSGDRIRIDPGSMVVYTALE</sequence>
<dbReference type="SUPFAM" id="SSF51445">
    <property type="entry name" value="(Trans)glycosidases"/>
    <property type="match status" value="1"/>
</dbReference>
<gene>
    <name evidence="1" type="ORF">A5CPEGH6_09130</name>
</gene>
<accession>A0A4Y1WZT4</accession>
<dbReference type="InterPro" id="IPR017853">
    <property type="entry name" value="GH"/>
</dbReference>
<dbReference type="AlphaFoldDB" id="A0A4Y1WZT4"/>
<evidence type="ECO:0000313" key="1">
    <source>
        <dbReference type="EMBL" id="BBL06275.1"/>
    </source>
</evidence>
<keyword evidence="2" id="KW-1185">Reference proteome</keyword>